<dbReference type="InterPro" id="IPR046335">
    <property type="entry name" value="LacI/GalR-like_sensor"/>
</dbReference>
<dbReference type="SMART" id="SM00354">
    <property type="entry name" value="HTH_LACI"/>
    <property type="match status" value="1"/>
</dbReference>
<protein>
    <submittedName>
        <fullName evidence="5">HTH-type transcriptional regulator AscG</fullName>
    </submittedName>
</protein>
<dbReference type="EMBL" id="CAKLDI010000001">
    <property type="protein sequence ID" value="CAH0534315.1"/>
    <property type="molecule type" value="Genomic_DNA"/>
</dbReference>
<dbReference type="Proteomes" id="UP000838672">
    <property type="component" value="Unassembled WGS sequence"/>
</dbReference>
<dbReference type="InterPro" id="IPR010982">
    <property type="entry name" value="Lambda_DNA-bd_dom_sf"/>
</dbReference>
<dbReference type="Pfam" id="PF13377">
    <property type="entry name" value="Peripla_BP_3"/>
    <property type="match status" value="1"/>
</dbReference>
<evidence type="ECO:0000259" key="4">
    <source>
        <dbReference type="PROSITE" id="PS50932"/>
    </source>
</evidence>
<evidence type="ECO:0000313" key="6">
    <source>
        <dbReference type="Proteomes" id="UP000838672"/>
    </source>
</evidence>
<accession>A0ABN8DWM9</accession>
<evidence type="ECO:0000256" key="2">
    <source>
        <dbReference type="ARBA" id="ARBA00023125"/>
    </source>
</evidence>
<keyword evidence="1" id="KW-0805">Transcription regulation</keyword>
<dbReference type="Pfam" id="PF00356">
    <property type="entry name" value="LacI"/>
    <property type="match status" value="1"/>
</dbReference>
<proteinExistence type="predicted"/>
<dbReference type="CDD" id="cd01392">
    <property type="entry name" value="HTH_LacI"/>
    <property type="match status" value="1"/>
</dbReference>
<gene>
    <name evidence="5" type="primary">ascG</name>
    <name evidence="5" type="ORF">VST7929_02238</name>
</gene>
<dbReference type="PANTHER" id="PTHR30146">
    <property type="entry name" value="LACI-RELATED TRANSCRIPTIONAL REPRESSOR"/>
    <property type="match status" value="1"/>
</dbReference>
<dbReference type="SUPFAM" id="SSF53822">
    <property type="entry name" value="Periplasmic binding protein-like I"/>
    <property type="match status" value="1"/>
</dbReference>
<dbReference type="InterPro" id="IPR028082">
    <property type="entry name" value="Peripla_BP_I"/>
</dbReference>
<evidence type="ECO:0000313" key="5">
    <source>
        <dbReference type="EMBL" id="CAH0534315.1"/>
    </source>
</evidence>
<feature type="domain" description="HTH lacI-type" evidence="4">
    <location>
        <begin position="2"/>
        <end position="56"/>
    </location>
</feature>
<keyword evidence="2" id="KW-0238">DNA-binding</keyword>
<reference evidence="5" key="1">
    <citation type="submission" date="2021-11" db="EMBL/GenBank/DDBJ databases">
        <authorList>
            <person name="Rodrigo-Torres L."/>
            <person name="Arahal R. D."/>
            <person name="Lucena T."/>
        </authorList>
    </citation>
    <scope>NUCLEOTIDE SEQUENCE</scope>
    <source>
        <strain evidence="5">CECT 7929</strain>
    </source>
</reference>
<comment type="caution">
    <text evidence="5">The sequence shown here is derived from an EMBL/GenBank/DDBJ whole genome shotgun (WGS) entry which is preliminary data.</text>
</comment>
<name>A0ABN8DWM9_9VIBR</name>
<dbReference type="InterPro" id="IPR000843">
    <property type="entry name" value="HTH_LacI"/>
</dbReference>
<keyword evidence="6" id="KW-1185">Reference proteome</keyword>
<sequence length="332" mass="35914">MATINDVCRIAGVSKATVSRVINGTGQVKESTSARVQDAIQQLNYRPSSVAQALAKQEGTSIGLMLSDFSKSYVGTLLKQASLSSEMVGKQLLIADGHLQPEKEIEAIYSLHEKKCGVIVLHGSLLTVEQLIELNHDIDVPMVHVGRQLPPEAGYSISLNQGQLMRAAVTYLIESGHRNITYVGPSWETHAYVARLNSFLECIDQYSDLGCKGQFIESMHGIDMGYMMGKHLASNLGNCTAVICAGDDIAVGCIHAFKEAGINVPADVSVMGIDNDPYSAYMTPALTTMSVPIQEMIDRALHVAKKLITSQEIFLPESFAGELIIRESTSAI</sequence>
<organism evidence="5 6">
    <name type="scientific">Vibrio stylophorae</name>
    <dbReference type="NCBI Taxonomy" id="659351"/>
    <lineage>
        <taxon>Bacteria</taxon>
        <taxon>Pseudomonadati</taxon>
        <taxon>Pseudomonadota</taxon>
        <taxon>Gammaproteobacteria</taxon>
        <taxon>Vibrionales</taxon>
        <taxon>Vibrionaceae</taxon>
        <taxon>Vibrio</taxon>
    </lineage>
</organism>
<evidence type="ECO:0000256" key="1">
    <source>
        <dbReference type="ARBA" id="ARBA00023015"/>
    </source>
</evidence>
<dbReference type="PANTHER" id="PTHR30146:SF109">
    <property type="entry name" value="HTH-TYPE TRANSCRIPTIONAL REGULATOR GALS"/>
    <property type="match status" value="1"/>
</dbReference>
<dbReference type="PROSITE" id="PS50932">
    <property type="entry name" value="HTH_LACI_2"/>
    <property type="match status" value="1"/>
</dbReference>
<dbReference type="Gene3D" id="1.10.260.40">
    <property type="entry name" value="lambda repressor-like DNA-binding domains"/>
    <property type="match status" value="1"/>
</dbReference>
<dbReference type="PRINTS" id="PR00036">
    <property type="entry name" value="HTHLACI"/>
</dbReference>
<evidence type="ECO:0000256" key="3">
    <source>
        <dbReference type="ARBA" id="ARBA00023163"/>
    </source>
</evidence>
<keyword evidence="3" id="KW-0804">Transcription</keyword>
<dbReference type="SUPFAM" id="SSF47413">
    <property type="entry name" value="lambda repressor-like DNA-binding domains"/>
    <property type="match status" value="1"/>
</dbReference>
<dbReference type="RefSeq" id="WP_237466798.1">
    <property type="nucleotide sequence ID" value="NZ_CAKLDI010000001.1"/>
</dbReference>
<dbReference type="Gene3D" id="3.40.50.2300">
    <property type="match status" value="2"/>
</dbReference>